<evidence type="ECO:0000256" key="1">
    <source>
        <dbReference type="SAM" id="MobiDB-lite"/>
    </source>
</evidence>
<reference evidence="2 3" key="2">
    <citation type="journal article" date="2017" name="Front. Plant Sci.">
        <title>Gene Classification and Mining of Molecular Markers Useful in Red Clover (Trifolium pratense) Breeding.</title>
        <authorList>
            <person name="Istvanek J."/>
            <person name="Dluhosova J."/>
            <person name="Dluhos P."/>
            <person name="Patkova L."/>
            <person name="Nedelnik J."/>
            <person name="Repkova J."/>
        </authorList>
    </citation>
    <scope>NUCLEOTIDE SEQUENCE [LARGE SCALE GENOMIC DNA]</scope>
    <source>
        <strain evidence="3">cv. Tatra</strain>
        <tissue evidence="2">Young leaves</tissue>
    </source>
</reference>
<organism evidence="2 3">
    <name type="scientific">Trifolium pratense</name>
    <name type="common">Red clover</name>
    <dbReference type="NCBI Taxonomy" id="57577"/>
    <lineage>
        <taxon>Eukaryota</taxon>
        <taxon>Viridiplantae</taxon>
        <taxon>Streptophyta</taxon>
        <taxon>Embryophyta</taxon>
        <taxon>Tracheophyta</taxon>
        <taxon>Spermatophyta</taxon>
        <taxon>Magnoliopsida</taxon>
        <taxon>eudicotyledons</taxon>
        <taxon>Gunneridae</taxon>
        <taxon>Pentapetalae</taxon>
        <taxon>rosids</taxon>
        <taxon>fabids</taxon>
        <taxon>Fabales</taxon>
        <taxon>Fabaceae</taxon>
        <taxon>Papilionoideae</taxon>
        <taxon>50 kb inversion clade</taxon>
        <taxon>NPAAA clade</taxon>
        <taxon>Hologalegina</taxon>
        <taxon>IRL clade</taxon>
        <taxon>Trifolieae</taxon>
        <taxon>Trifolium</taxon>
    </lineage>
</organism>
<name>A0A2K3KVK6_TRIPR</name>
<feature type="compositionally biased region" description="Polar residues" evidence="1">
    <location>
        <begin position="77"/>
        <end position="86"/>
    </location>
</feature>
<comment type="caution">
    <text evidence="2">The sequence shown here is derived from an EMBL/GenBank/DDBJ whole genome shotgun (WGS) entry which is preliminary data.</text>
</comment>
<sequence length="136" mass="15135">MVYYVDDAVNKGWNVAVHLKPRDLYEMGEELEEEVYENVPYQEQELENFNNIDEEYVELATNHMVVMGKRKRFPNPLRSTPQTQGPTPEAPHQAAHQGPTPVAPPQGPTPVAPHQAAHQGSTPVAPPQGLTPLHQA</sequence>
<feature type="non-terminal residue" evidence="2">
    <location>
        <position position="136"/>
    </location>
</feature>
<dbReference type="AlphaFoldDB" id="A0A2K3KVK6"/>
<evidence type="ECO:0008006" key="4">
    <source>
        <dbReference type="Google" id="ProtNLM"/>
    </source>
</evidence>
<dbReference type="Proteomes" id="UP000236291">
    <property type="component" value="Unassembled WGS sequence"/>
</dbReference>
<proteinExistence type="predicted"/>
<protein>
    <recommendedName>
        <fullName evidence="4">DUF4216 domain-containing protein</fullName>
    </recommendedName>
</protein>
<evidence type="ECO:0000313" key="3">
    <source>
        <dbReference type="Proteomes" id="UP000236291"/>
    </source>
</evidence>
<feature type="compositionally biased region" description="Pro residues" evidence="1">
    <location>
        <begin position="101"/>
        <end position="111"/>
    </location>
</feature>
<accession>A0A2K3KVK6</accession>
<gene>
    <name evidence="2" type="ORF">L195_g057261</name>
</gene>
<dbReference type="EMBL" id="ASHM01112484">
    <property type="protein sequence ID" value="PNX70307.1"/>
    <property type="molecule type" value="Genomic_DNA"/>
</dbReference>
<evidence type="ECO:0000313" key="2">
    <source>
        <dbReference type="EMBL" id="PNX70307.1"/>
    </source>
</evidence>
<reference evidence="2 3" key="1">
    <citation type="journal article" date="2014" name="Am. J. Bot.">
        <title>Genome assembly and annotation for red clover (Trifolium pratense; Fabaceae).</title>
        <authorList>
            <person name="Istvanek J."/>
            <person name="Jaros M."/>
            <person name="Krenek A."/>
            <person name="Repkova J."/>
        </authorList>
    </citation>
    <scope>NUCLEOTIDE SEQUENCE [LARGE SCALE GENOMIC DNA]</scope>
    <source>
        <strain evidence="3">cv. Tatra</strain>
        <tissue evidence="2">Young leaves</tissue>
    </source>
</reference>
<feature type="region of interest" description="Disordered" evidence="1">
    <location>
        <begin position="70"/>
        <end position="136"/>
    </location>
</feature>